<dbReference type="PANTHER" id="PTHR14003">
    <property type="entry name" value="TRANSCRIPTIONAL REPRESSOR PROTEIN YY"/>
    <property type="match status" value="1"/>
</dbReference>
<keyword evidence="1" id="KW-0479">Metal-binding</keyword>
<dbReference type="InterPro" id="IPR036236">
    <property type="entry name" value="Znf_C2H2_sf"/>
</dbReference>
<dbReference type="PANTHER" id="PTHR14003:SF23">
    <property type="entry name" value="ZINC FINGER PROTEIN 143"/>
    <property type="match status" value="1"/>
</dbReference>
<dbReference type="InterPro" id="IPR013087">
    <property type="entry name" value="Znf_C2H2_type"/>
</dbReference>
<keyword evidence="4" id="KW-0862">Zinc</keyword>
<keyword evidence="10" id="KW-1185">Reference proteome</keyword>
<dbReference type="Gene3D" id="3.30.160.60">
    <property type="entry name" value="Classic Zinc Finger"/>
    <property type="match status" value="1"/>
</dbReference>
<feature type="region of interest" description="Disordered" evidence="7">
    <location>
        <begin position="1"/>
        <end position="21"/>
    </location>
</feature>
<dbReference type="GO" id="GO:0008270">
    <property type="term" value="F:zinc ion binding"/>
    <property type="evidence" value="ECO:0007669"/>
    <property type="project" value="UniProtKB-KW"/>
</dbReference>
<sequence>MGAGVQGSRSTNARDISNPSSVVKPIGQLKAGHHLYAKPPSHGCCVRESNISCGGLDEEAAACSGFCAPQEAEPANLAETEPATLGRMEGGRWTVDLVRLSPASLPRTSEHSLPGPLEKSDSQTGEEDESQNSMEPPVNLWGKTKKLRIQQQTHKGDKRFECFECGKSFSESGKLRRHQRTHTGGETI</sequence>
<dbReference type="Pfam" id="PF00096">
    <property type="entry name" value="zf-C2H2"/>
    <property type="match status" value="1"/>
</dbReference>
<keyword evidence="2" id="KW-0677">Repeat</keyword>
<dbReference type="PROSITE" id="PS50157">
    <property type="entry name" value="ZINC_FINGER_C2H2_2"/>
    <property type="match status" value="1"/>
</dbReference>
<evidence type="ECO:0000256" key="1">
    <source>
        <dbReference type="ARBA" id="ARBA00022723"/>
    </source>
</evidence>
<dbReference type="GO" id="GO:0000978">
    <property type="term" value="F:RNA polymerase II cis-regulatory region sequence-specific DNA binding"/>
    <property type="evidence" value="ECO:0007669"/>
    <property type="project" value="TreeGrafter"/>
</dbReference>
<dbReference type="SMART" id="SM00355">
    <property type="entry name" value="ZnF_C2H2"/>
    <property type="match status" value="1"/>
</dbReference>
<evidence type="ECO:0000313" key="10">
    <source>
        <dbReference type="Proteomes" id="UP001178461"/>
    </source>
</evidence>
<feature type="domain" description="C2H2-type" evidence="8">
    <location>
        <begin position="160"/>
        <end position="187"/>
    </location>
</feature>
<proteinExistence type="predicted"/>
<dbReference type="GO" id="GO:0005667">
    <property type="term" value="C:transcription regulator complex"/>
    <property type="evidence" value="ECO:0007669"/>
    <property type="project" value="TreeGrafter"/>
</dbReference>
<protein>
    <submittedName>
        <fullName evidence="9">Zinc finger 6-like isoform X1</fullName>
    </submittedName>
</protein>
<dbReference type="AlphaFoldDB" id="A0AA35JYD9"/>
<name>A0AA35JYD9_9SAUR</name>
<evidence type="ECO:0000256" key="6">
    <source>
        <dbReference type="PROSITE-ProRule" id="PRU00042"/>
    </source>
</evidence>
<dbReference type="GO" id="GO:0031519">
    <property type="term" value="C:PcG protein complex"/>
    <property type="evidence" value="ECO:0007669"/>
    <property type="project" value="TreeGrafter"/>
</dbReference>
<feature type="region of interest" description="Disordered" evidence="7">
    <location>
        <begin position="104"/>
        <end position="143"/>
    </location>
</feature>
<organism evidence="9 10">
    <name type="scientific">Podarcis lilfordi</name>
    <name type="common">Lilford's wall lizard</name>
    <dbReference type="NCBI Taxonomy" id="74358"/>
    <lineage>
        <taxon>Eukaryota</taxon>
        <taxon>Metazoa</taxon>
        <taxon>Chordata</taxon>
        <taxon>Craniata</taxon>
        <taxon>Vertebrata</taxon>
        <taxon>Euteleostomi</taxon>
        <taxon>Lepidosauria</taxon>
        <taxon>Squamata</taxon>
        <taxon>Bifurcata</taxon>
        <taxon>Unidentata</taxon>
        <taxon>Episquamata</taxon>
        <taxon>Laterata</taxon>
        <taxon>Lacertibaenia</taxon>
        <taxon>Lacertidae</taxon>
        <taxon>Podarcis</taxon>
    </lineage>
</organism>
<gene>
    <name evidence="9" type="ORF">PODLI_1B018673</name>
</gene>
<keyword evidence="5" id="KW-0539">Nucleus</keyword>
<evidence type="ECO:0000256" key="3">
    <source>
        <dbReference type="ARBA" id="ARBA00022771"/>
    </source>
</evidence>
<reference evidence="9" key="1">
    <citation type="submission" date="2022-12" db="EMBL/GenBank/DDBJ databases">
        <authorList>
            <person name="Alioto T."/>
            <person name="Alioto T."/>
            <person name="Gomez Garrido J."/>
        </authorList>
    </citation>
    <scope>NUCLEOTIDE SEQUENCE</scope>
</reference>
<evidence type="ECO:0000256" key="4">
    <source>
        <dbReference type="ARBA" id="ARBA00022833"/>
    </source>
</evidence>
<evidence type="ECO:0000256" key="2">
    <source>
        <dbReference type="ARBA" id="ARBA00022737"/>
    </source>
</evidence>
<dbReference type="Proteomes" id="UP001178461">
    <property type="component" value="Chromosome 2"/>
</dbReference>
<keyword evidence="3 6" id="KW-0863">Zinc-finger</keyword>
<feature type="compositionally biased region" description="Polar residues" evidence="7">
    <location>
        <begin position="7"/>
        <end position="21"/>
    </location>
</feature>
<dbReference type="GO" id="GO:0000785">
    <property type="term" value="C:chromatin"/>
    <property type="evidence" value="ECO:0007669"/>
    <property type="project" value="TreeGrafter"/>
</dbReference>
<evidence type="ECO:0000256" key="5">
    <source>
        <dbReference type="ARBA" id="ARBA00023242"/>
    </source>
</evidence>
<evidence type="ECO:0000259" key="8">
    <source>
        <dbReference type="PROSITE" id="PS50157"/>
    </source>
</evidence>
<dbReference type="FunFam" id="3.30.160.60:FF:002343">
    <property type="entry name" value="Zinc finger protein 33A"/>
    <property type="match status" value="1"/>
</dbReference>
<evidence type="ECO:0000313" key="9">
    <source>
        <dbReference type="EMBL" id="CAI5768290.1"/>
    </source>
</evidence>
<dbReference type="SUPFAM" id="SSF57667">
    <property type="entry name" value="beta-beta-alpha zinc fingers"/>
    <property type="match status" value="1"/>
</dbReference>
<dbReference type="EMBL" id="OX395127">
    <property type="protein sequence ID" value="CAI5768290.1"/>
    <property type="molecule type" value="Genomic_DNA"/>
</dbReference>
<dbReference type="GO" id="GO:0000981">
    <property type="term" value="F:DNA-binding transcription factor activity, RNA polymerase II-specific"/>
    <property type="evidence" value="ECO:0007669"/>
    <property type="project" value="TreeGrafter"/>
</dbReference>
<dbReference type="PROSITE" id="PS00028">
    <property type="entry name" value="ZINC_FINGER_C2H2_1"/>
    <property type="match status" value="1"/>
</dbReference>
<evidence type="ECO:0000256" key="7">
    <source>
        <dbReference type="SAM" id="MobiDB-lite"/>
    </source>
</evidence>
<accession>A0AA35JYD9</accession>